<reference evidence="8" key="2">
    <citation type="submission" date="2023-05" db="EMBL/GenBank/DDBJ databases">
        <authorList>
            <person name="Fouks B."/>
        </authorList>
    </citation>
    <scope>NUCLEOTIDE SEQUENCE</scope>
    <source>
        <strain evidence="8">Stay&amp;Tobe</strain>
        <tissue evidence="8">Testes</tissue>
    </source>
</reference>
<evidence type="ECO:0000259" key="7">
    <source>
        <dbReference type="PROSITE" id="PS51054"/>
    </source>
</evidence>
<dbReference type="Gene3D" id="6.10.250.980">
    <property type="match status" value="1"/>
</dbReference>
<comment type="subcellular location">
    <subcellularLocation>
        <location evidence="1">Nucleus</location>
    </subcellularLocation>
</comment>
<keyword evidence="9" id="KW-1185">Reference proteome</keyword>
<name>A0AAD8A1E0_DIPPU</name>
<proteinExistence type="predicted"/>
<gene>
    <name evidence="8" type="ORF">L9F63_017094</name>
</gene>
<dbReference type="Pfam" id="PF07527">
    <property type="entry name" value="Hairy_orange"/>
    <property type="match status" value="1"/>
</dbReference>
<dbReference type="InterPro" id="IPR003650">
    <property type="entry name" value="Orange_dom"/>
</dbReference>
<protein>
    <submittedName>
        <fullName evidence="8">Uncharacterized protein</fullName>
    </submittedName>
</protein>
<dbReference type="AlphaFoldDB" id="A0AAD8A1E0"/>
<sequence length="164" mass="18353">MEKKRRARINQSLNELKKLILDDSTSNKEGSKPAKLEKADILELTVQHLQKLHKEKDSDHLLSSLQNNPKFQAGFTECAREAHELLNRLDGVDPAVSDRLSKHLTSCLGTSPGRPAVLTLLPTKLPNGDLAFVIPANLKNVVASSINIPHKEVDLREDTVWRPW</sequence>
<dbReference type="SUPFAM" id="SSF47459">
    <property type="entry name" value="HLH, helix-loop-helix DNA-binding domain"/>
    <property type="match status" value="1"/>
</dbReference>
<evidence type="ECO:0000313" key="8">
    <source>
        <dbReference type="EMBL" id="KAJ9589688.1"/>
    </source>
</evidence>
<organism evidence="8 9">
    <name type="scientific">Diploptera punctata</name>
    <name type="common">Pacific beetle cockroach</name>
    <dbReference type="NCBI Taxonomy" id="6984"/>
    <lineage>
        <taxon>Eukaryota</taxon>
        <taxon>Metazoa</taxon>
        <taxon>Ecdysozoa</taxon>
        <taxon>Arthropoda</taxon>
        <taxon>Hexapoda</taxon>
        <taxon>Insecta</taxon>
        <taxon>Pterygota</taxon>
        <taxon>Neoptera</taxon>
        <taxon>Polyneoptera</taxon>
        <taxon>Dictyoptera</taxon>
        <taxon>Blattodea</taxon>
        <taxon>Blaberoidea</taxon>
        <taxon>Blaberidae</taxon>
        <taxon>Diplopterinae</taxon>
        <taxon>Diploptera</taxon>
    </lineage>
</organism>
<comment type="caution">
    <text evidence="8">The sequence shown here is derived from an EMBL/GenBank/DDBJ whole genome shotgun (WGS) entry which is preliminary data.</text>
</comment>
<evidence type="ECO:0000256" key="3">
    <source>
        <dbReference type="ARBA" id="ARBA00023125"/>
    </source>
</evidence>
<keyword evidence="4" id="KW-0804">Transcription</keyword>
<dbReference type="Pfam" id="PF00010">
    <property type="entry name" value="HLH"/>
    <property type="match status" value="1"/>
</dbReference>
<dbReference type="SUPFAM" id="SSF158457">
    <property type="entry name" value="Orange domain-like"/>
    <property type="match status" value="1"/>
</dbReference>
<dbReference type="GO" id="GO:0005634">
    <property type="term" value="C:nucleus"/>
    <property type="evidence" value="ECO:0007669"/>
    <property type="project" value="UniProtKB-SubCell"/>
</dbReference>
<evidence type="ECO:0000256" key="2">
    <source>
        <dbReference type="ARBA" id="ARBA00023015"/>
    </source>
</evidence>
<accession>A0AAD8A1E0</accession>
<dbReference type="Gene3D" id="4.10.280.10">
    <property type="entry name" value="Helix-loop-helix DNA-binding domain"/>
    <property type="match status" value="1"/>
</dbReference>
<dbReference type="SMART" id="SM00353">
    <property type="entry name" value="HLH"/>
    <property type="match status" value="1"/>
</dbReference>
<evidence type="ECO:0000259" key="6">
    <source>
        <dbReference type="PROSITE" id="PS50888"/>
    </source>
</evidence>
<dbReference type="EMBL" id="JASPKZ010004918">
    <property type="protein sequence ID" value="KAJ9589688.1"/>
    <property type="molecule type" value="Genomic_DNA"/>
</dbReference>
<dbReference type="PROSITE" id="PS50888">
    <property type="entry name" value="BHLH"/>
    <property type="match status" value="1"/>
</dbReference>
<feature type="domain" description="BHLH" evidence="6">
    <location>
        <begin position="1"/>
        <end position="52"/>
    </location>
</feature>
<dbReference type="GO" id="GO:0046983">
    <property type="term" value="F:protein dimerization activity"/>
    <property type="evidence" value="ECO:0007669"/>
    <property type="project" value="InterPro"/>
</dbReference>
<evidence type="ECO:0000256" key="4">
    <source>
        <dbReference type="ARBA" id="ARBA00023163"/>
    </source>
</evidence>
<dbReference type="PROSITE" id="PS51054">
    <property type="entry name" value="ORANGE"/>
    <property type="match status" value="1"/>
</dbReference>
<evidence type="ECO:0000256" key="1">
    <source>
        <dbReference type="ARBA" id="ARBA00004123"/>
    </source>
</evidence>
<dbReference type="InterPro" id="IPR011598">
    <property type="entry name" value="bHLH_dom"/>
</dbReference>
<reference evidence="8" key="1">
    <citation type="journal article" date="2023" name="IScience">
        <title>Live-bearing cockroach genome reveals convergent evolutionary mechanisms linked to viviparity in insects and beyond.</title>
        <authorList>
            <person name="Fouks B."/>
            <person name="Harrison M.C."/>
            <person name="Mikhailova A.A."/>
            <person name="Marchal E."/>
            <person name="English S."/>
            <person name="Carruthers M."/>
            <person name="Jennings E.C."/>
            <person name="Chiamaka E.L."/>
            <person name="Frigard R.A."/>
            <person name="Pippel M."/>
            <person name="Attardo G.M."/>
            <person name="Benoit J.B."/>
            <person name="Bornberg-Bauer E."/>
            <person name="Tobe S.S."/>
        </authorList>
    </citation>
    <scope>NUCLEOTIDE SEQUENCE</scope>
    <source>
        <strain evidence="8">Stay&amp;Tobe</strain>
    </source>
</reference>
<dbReference type="SMART" id="SM00511">
    <property type="entry name" value="ORANGE"/>
    <property type="match status" value="1"/>
</dbReference>
<keyword evidence="3" id="KW-0238">DNA-binding</keyword>
<dbReference type="InterPro" id="IPR050370">
    <property type="entry name" value="HES_HEY"/>
</dbReference>
<dbReference type="InterPro" id="IPR036638">
    <property type="entry name" value="HLH_DNA-bd_sf"/>
</dbReference>
<evidence type="ECO:0000313" key="9">
    <source>
        <dbReference type="Proteomes" id="UP001233999"/>
    </source>
</evidence>
<dbReference type="PANTHER" id="PTHR10985">
    <property type="entry name" value="BASIC HELIX-LOOP-HELIX TRANSCRIPTION FACTOR, HES-RELATED"/>
    <property type="match status" value="1"/>
</dbReference>
<dbReference type="Proteomes" id="UP001233999">
    <property type="component" value="Unassembled WGS sequence"/>
</dbReference>
<dbReference type="GO" id="GO:0003677">
    <property type="term" value="F:DNA binding"/>
    <property type="evidence" value="ECO:0007669"/>
    <property type="project" value="UniProtKB-KW"/>
</dbReference>
<dbReference type="CDD" id="cd11410">
    <property type="entry name" value="bHLH_O_HES"/>
    <property type="match status" value="1"/>
</dbReference>
<dbReference type="GO" id="GO:0006355">
    <property type="term" value="P:regulation of DNA-templated transcription"/>
    <property type="evidence" value="ECO:0007669"/>
    <property type="project" value="InterPro"/>
</dbReference>
<evidence type="ECO:0000256" key="5">
    <source>
        <dbReference type="ARBA" id="ARBA00023242"/>
    </source>
</evidence>
<feature type="domain" description="Orange" evidence="7">
    <location>
        <begin position="71"/>
        <end position="104"/>
    </location>
</feature>
<keyword evidence="2" id="KW-0805">Transcription regulation</keyword>
<keyword evidence="5" id="KW-0539">Nucleus</keyword>